<evidence type="ECO:0000259" key="10">
    <source>
        <dbReference type="PROSITE" id="PS50929"/>
    </source>
</evidence>
<gene>
    <name evidence="11" type="ORF">GTN30_01065</name>
</gene>
<dbReference type="InterPro" id="IPR003439">
    <property type="entry name" value="ABC_transporter-like_ATP-bd"/>
</dbReference>
<dbReference type="InterPro" id="IPR036640">
    <property type="entry name" value="ABC1_TM_sf"/>
</dbReference>
<comment type="subcellular location">
    <subcellularLocation>
        <location evidence="1">Cell membrane</location>
        <topology evidence="1">Multi-pass membrane protein</topology>
    </subcellularLocation>
</comment>
<proteinExistence type="predicted"/>
<dbReference type="InterPro" id="IPR027417">
    <property type="entry name" value="P-loop_NTPase"/>
</dbReference>
<evidence type="ECO:0000256" key="1">
    <source>
        <dbReference type="ARBA" id="ARBA00004651"/>
    </source>
</evidence>
<evidence type="ECO:0000256" key="2">
    <source>
        <dbReference type="ARBA" id="ARBA00022692"/>
    </source>
</evidence>
<dbReference type="AlphaFoldDB" id="A0AAE6X084"/>
<evidence type="ECO:0000259" key="9">
    <source>
        <dbReference type="PROSITE" id="PS50893"/>
    </source>
</evidence>
<keyword evidence="3" id="KW-0547">Nucleotide-binding</keyword>
<dbReference type="CDD" id="cd03228">
    <property type="entry name" value="ABCC_MRP_Like"/>
    <property type="match status" value="1"/>
</dbReference>
<comment type="function">
    <text evidence="7">May be involved in multidrug export. Transmembrane domains (TMD) form a pore in the cell membrane and the ATP-binding domain (NBD) is responsible for energy generation.</text>
</comment>
<dbReference type="PANTHER" id="PTHR43394">
    <property type="entry name" value="ATP-DEPENDENT PERMEASE MDL1, MITOCHONDRIAL"/>
    <property type="match status" value="1"/>
</dbReference>
<evidence type="ECO:0000256" key="8">
    <source>
        <dbReference type="SAM" id="Phobius"/>
    </source>
</evidence>
<dbReference type="Gene3D" id="1.20.1560.10">
    <property type="entry name" value="ABC transporter type 1, transmembrane domain"/>
    <property type="match status" value="1"/>
</dbReference>
<dbReference type="InterPro" id="IPR039421">
    <property type="entry name" value="Type_1_exporter"/>
</dbReference>
<evidence type="ECO:0000313" key="12">
    <source>
        <dbReference type="Proteomes" id="UP000501122"/>
    </source>
</evidence>
<dbReference type="PANTHER" id="PTHR43394:SF1">
    <property type="entry name" value="ATP-BINDING CASSETTE SUB-FAMILY B MEMBER 10, MITOCHONDRIAL"/>
    <property type="match status" value="1"/>
</dbReference>
<dbReference type="Gene3D" id="3.40.50.300">
    <property type="entry name" value="P-loop containing nucleotide triphosphate hydrolases"/>
    <property type="match status" value="1"/>
</dbReference>
<name>A0AAE6X084_9STAP</name>
<keyword evidence="2 8" id="KW-0812">Transmembrane</keyword>
<dbReference type="GO" id="GO:0005886">
    <property type="term" value="C:plasma membrane"/>
    <property type="evidence" value="ECO:0007669"/>
    <property type="project" value="UniProtKB-SubCell"/>
</dbReference>
<organism evidence="11 12">
    <name type="scientific">Macrococcoides canis</name>
    <dbReference type="NCBI Taxonomy" id="1855823"/>
    <lineage>
        <taxon>Bacteria</taxon>
        <taxon>Bacillati</taxon>
        <taxon>Bacillota</taxon>
        <taxon>Bacilli</taxon>
        <taxon>Bacillales</taxon>
        <taxon>Staphylococcaceae</taxon>
        <taxon>Macrococcoides</taxon>
    </lineage>
</organism>
<dbReference type="EMBL" id="CP047363">
    <property type="protein sequence ID" value="QIH77257.1"/>
    <property type="molecule type" value="Genomic_DNA"/>
</dbReference>
<keyword evidence="4 11" id="KW-0067">ATP-binding</keyword>
<dbReference type="InterPro" id="IPR003593">
    <property type="entry name" value="AAA+_ATPase"/>
</dbReference>
<dbReference type="SUPFAM" id="SSF90123">
    <property type="entry name" value="ABC transporter transmembrane region"/>
    <property type="match status" value="1"/>
</dbReference>
<evidence type="ECO:0000256" key="7">
    <source>
        <dbReference type="ARBA" id="ARBA00025074"/>
    </source>
</evidence>
<dbReference type="PROSITE" id="PS50929">
    <property type="entry name" value="ABC_TM1F"/>
    <property type="match status" value="1"/>
</dbReference>
<evidence type="ECO:0000313" key="11">
    <source>
        <dbReference type="EMBL" id="QIH77257.1"/>
    </source>
</evidence>
<dbReference type="GO" id="GO:0015421">
    <property type="term" value="F:ABC-type oligopeptide transporter activity"/>
    <property type="evidence" value="ECO:0007669"/>
    <property type="project" value="TreeGrafter"/>
</dbReference>
<dbReference type="PROSITE" id="PS50893">
    <property type="entry name" value="ABC_TRANSPORTER_2"/>
    <property type="match status" value="1"/>
</dbReference>
<protein>
    <submittedName>
        <fullName evidence="11">ATP-binding cassette domain-containing protein</fullName>
    </submittedName>
</protein>
<dbReference type="InterPro" id="IPR017871">
    <property type="entry name" value="ABC_transporter-like_CS"/>
</dbReference>
<feature type="transmembrane region" description="Helical" evidence="8">
    <location>
        <begin position="47"/>
        <end position="67"/>
    </location>
</feature>
<sequence length="535" mass="61788">MKIHLLERKLVPIYIFMFLTALDGLVIPTLIAGIIKSVEHKSFHSLINYFIFGILGYCTIRTALYLWNLFQQKYIQDFNTEYKGKMIHKYFNSNNSPLRTELLSFIINDFKFLETNYIKSFFLFIYCVTFSAISALYVLVIDYKLGILFILFSTIPVITPKIYKNIIKRSTDNWSNASSIFLDHLNEYFNALTTISIFNKQSYFKTRLTEDLINVETRNFKLQKFLFQSNWVTNLLSGISSFLPLFIGGIFVIKGELSLAALMAVYLASDRIVIPAVNAIDHYNKLKSSNTIIQKYNHLLGSLNDVYESDKLTAHNMDKLLPISFDKVSHQYNERTIFSDINVVINHGDHILLRGPSGSGKSTFFKLLLLFEHPVRGNILFNSMDSKVIRTSDLIQHIHYFEQKPFIFNASILFNITLGETFDTAKINQVIKRCNLVELVETHGLDYSVGIDGEHLSGGQKMRIALARIFIRNPKFVLLDEFSAGLDLQNAAFIREMIHTHIETVIEITHDEDLNYYHYNKIFKIEDKNILQSSI</sequence>
<keyword evidence="5 8" id="KW-1133">Transmembrane helix</keyword>
<dbReference type="GO" id="GO:0016887">
    <property type="term" value="F:ATP hydrolysis activity"/>
    <property type="evidence" value="ECO:0007669"/>
    <property type="project" value="InterPro"/>
</dbReference>
<accession>A0AAE6X084</accession>
<dbReference type="SMART" id="SM00382">
    <property type="entry name" value="AAA"/>
    <property type="match status" value="1"/>
</dbReference>
<dbReference type="GO" id="GO:0005524">
    <property type="term" value="F:ATP binding"/>
    <property type="evidence" value="ECO:0007669"/>
    <property type="project" value="UniProtKB-KW"/>
</dbReference>
<feature type="transmembrane region" description="Helical" evidence="8">
    <location>
        <begin position="12"/>
        <end position="35"/>
    </location>
</feature>
<feature type="transmembrane region" description="Helical" evidence="8">
    <location>
        <begin position="231"/>
        <end position="253"/>
    </location>
</feature>
<dbReference type="RefSeq" id="WP_138070238.1">
    <property type="nucleotide sequence ID" value="NZ_CP035309.1"/>
</dbReference>
<keyword evidence="6 8" id="KW-0472">Membrane</keyword>
<dbReference type="Proteomes" id="UP000501122">
    <property type="component" value="Chromosome"/>
</dbReference>
<evidence type="ECO:0000256" key="6">
    <source>
        <dbReference type="ARBA" id="ARBA00023136"/>
    </source>
</evidence>
<dbReference type="Pfam" id="PF00664">
    <property type="entry name" value="ABC_membrane"/>
    <property type="match status" value="1"/>
</dbReference>
<dbReference type="PROSITE" id="PS00211">
    <property type="entry name" value="ABC_TRANSPORTER_1"/>
    <property type="match status" value="1"/>
</dbReference>
<reference evidence="11" key="1">
    <citation type="journal article" date="2020" name="Antimicrob. Agents Chemother.">
        <title>The novel macrolide resistance genes mef(D), msr(F) and msr(H) are present on resistance islands in Macrococcus canis, Macrococcus caseolyticus and Staphylococcus aureus.</title>
        <authorList>
            <person name="Schwendener S."/>
            <person name="Dona V."/>
            <person name="Perreten V."/>
        </authorList>
    </citation>
    <scope>NUCLEOTIDE SEQUENCE</scope>
    <source>
        <strain evidence="11">Epi0076A</strain>
    </source>
</reference>
<feature type="domain" description="ABC transporter" evidence="9">
    <location>
        <begin position="323"/>
        <end position="535"/>
    </location>
</feature>
<dbReference type="Pfam" id="PF00005">
    <property type="entry name" value="ABC_tran"/>
    <property type="match status" value="1"/>
</dbReference>
<feature type="domain" description="ABC transmembrane type-1" evidence="10">
    <location>
        <begin position="15"/>
        <end position="288"/>
    </location>
</feature>
<evidence type="ECO:0000256" key="5">
    <source>
        <dbReference type="ARBA" id="ARBA00022989"/>
    </source>
</evidence>
<evidence type="ECO:0000256" key="4">
    <source>
        <dbReference type="ARBA" id="ARBA00022840"/>
    </source>
</evidence>
<feature type="transmembrane region" description="Helical" evidence="8">
    <location>
        <begin position="121"/>
        <end position="139"/>
    </location>
</feature>
<dbReference type="SUPFAM" id="SSF52540">
    <property type="entry name" value="P-loop containing nucleoside triphosphate hydrolases"/>
    <property type="match status" value="1"/>
</dbReference>
<dbReference type="InterPro" id="IPR011527">
    <property type="entry name" value="ABC1_TM_dom"/>
</dbReference>
<evidence type="ECO:0000256" key="3">
    <source>
        <dbReference type="ARBA" id="ARBA00022741"/>
    </source>
</evidence>
<feature type="transmembrane region" description="Helical" evidence="8">
    <location>
        <begin position="145"/>
        <end position="163"/>
    </location>
</feature>